<evidence type="ECO:0000256" key="4">
    <source>
        <dbReference type="PROSITE-ProRule" id="PRU00236"/>
    </source>
</evidence>
<feature type="binding site" evidence="4">
    <location>
        <position position="139"/>
    </location>
    <ligand>
        <name>Zn(2+)</name>
        <dbReference type="ChEBI" id="CHEBI:29105"/>
    </ligand>
</feature>
<evidence type="ECO:0000256" key="3">
    <source>
        <dbReference type="ARBA" id="ARBA00023027"/>
    </source>
</evidence>
<dbReference type="InterPro" id="IPR050134">
    <property type="entry name" value="NAD-dep_sirtuin_deacylases"/>
</dbReference>
<reference evidence="6 7" key="1">
    <citation type="submission" date="2016-08" db="EMBL/GenBank/DDBJ databases">
        <title>Genome of Bacillus solimangrovi GH2-4.</title>
        <authorList>
            <person name="Lim S."/>
            <person name="Kim B.-C."/>
        </authorList>
    </citation>
    <scope>NUCLEOTIDE SEQUENCE [LARGE SCALE GENOMIC DNA]</scope>
    <source>
        <strain evidence="6 7">GH2-4</strain>
    </source>
</reference>
<comment type="caution">
    <text evidence="4">Lacks conserved residue(s) required for the propagation of feature annotation.</text>
</comment>
<dbReference type="InterPro" id="IPR029035">
    <property type="entry name" value="DHS-like_NAD/FAD-binding_dom"/>
</dbReference>
<dbReference type="InterPro" id="IPR003000">
    <property type="entry name" value="Sirtuin"/>
</dbReference>
<evidence type="ECO:0000259" key="5">
    <source>
        <dbReference type="PROSITE" id="PS50305"/>
    </source>
</evidence>
<dbReference type="EC" id="2.3.1.286" evidence="1"/>
<protein>
    <recommendedName>
        <fullName evidence="1">protein acetyllysine N-acetyltransferase</fullName>
        <ecNumber evidence="1">2.3.1.286</ecNumber>
    </recommendedName>
</protein>
<feature type="binding site" evidence="4">
    <location>
        <position position="174"/>
    </location>
    <ligand>
        <name>Zn(2+)</name>
        <dbReference type="ChEBI" id="CHEBI:29105"/>
    </ligand>
</feature>
<feature type="domain" description="Deacetylase sirtuin-type" evidence="5">
    <location>
        <begin position="2"/>
        <end position="281"/>
    </location>
</feature>
<sequence length="281" mass="32592">MNENYQTNIEKAKKAINSADNLILGGGAGLSAAAGITYSGTRFTQNFTRFIEKYGLTDMYSSAFYPFPTQEERWAYWAKHIYVNRYEPSSTKLYKDLFQLVKDRNYFVITTNVESQFEKSGFPSEKVFEVQGNYGYLQCAKGCHDTLYDNERLVKEMIEETINCKIPFELVPTCPVCGGNMDPNLRINQFFVQDKKWYEHNEVYNEFLNQSAGKRNVYIELGVGYNTPGIIRYPFEQMTLQNEHATLLRLNKEHSEGLKENENKTIVFHEDMNKVISEILL</sequence>
<accession>A0A1E5LEU1</accession>
<gene>
    <name evidence="6" type="ORF">BFG57_15060</name>
</gene>
<dbReference type="InterPro" id="IPR026590">
    <property type="entry name" value="Ssirtuin_cat_dom"/>
</dbReference>
<feature type="binding site" evidence="4">
    <location>
        <position position="143"/>
    </location>
    <ligand>
        <name>Zn(2+)</name>
        <dbReference type="ChEBI" id="CHEBI:29105"/>
    </ligand>
</feature>
<dbReference type="GO" id="GO:0046872">
    <property type="term" value="F:metal ion binding"/>
    <property type="evidence" value="ECO:0007669"/>
    <property type="project" value="UniProtKB-KW"/>
</dbReference>
<keyword evidence="4" id="KW-0862">Zinc</keyword>
<dbReference type="EMBL" id="MJEH01000024">
    <property type="protein sequence ID" value="OEH92599.1"/>
    <property type="molecule type" value="Genomic_DNA"/>
</dbReference>
<evidence type="ECO:0000313" key="6">
    <source>
        <dbReference type="EMBL" id="OEH92599.1"/>
    </source>
</evidence>
<organism evidence="6 7">
    <name type="scientific">Bacillus solimangrovi</name>
    <dbReference type="NCBI Taxonomy" id="1305675"/>
    <lineage>
        <taxon>Bacteria</taxon>
        <taxon>Bacillati</taxon>
        <taxon>Bacillota</taxon>
        <taxon>Bacilli</taxon>
        <taxon>Bacillales</taxon>
        <taxon>Bacillaceae</taxon>
        <taxon>Bacillus</taxon>
    </lineage>
</organism>
<dbReference type="SUPFAM" id="SSF52467">
    <property type="entry name" value="DHS-like NAD/FAD-binding domain"/>
    <property type="match status" value="1"/>
</dbReference>
<dbReference type="Pfam" id="PF02146">
    <property type="entry name" value="SIR2"/>
    <property type="match status" value="1"/>
</dbReference>
<evidence type="ECO:0000313" key="7">
    <source>
        <dbReference type="Proteomes" id="UP000095209"/>
    </source>
</evidence>
<dbReference type="GO" id="GO:0070403">
    <property type="term" value="F:NAD+ binding"/>
    <property type="evidence" value="ECO:0007669"/>
    <property type="project" value="InterPro"/>
</dbReference>
<dbReference type="Gene3D" id="3.40.50.1220">
    <property type="entry name" value="TPP-binding domain"/>
    <property type="match status" value="1"/>
</dbReference>
<dbReference type="PANTHER" id="PTHR11085:SF10">
    <property type="entry name" value="NAD-DEPENDENT PROTEIN DEACYLASE SIRTUIN-5, MITOCHONDRIAL-RELATED"/>
    <property type="match status" value="1"/>
</dbReference>
<dbReference type="PANTHER" id="PTHR11085">
    <property type="entry name" value="NAD-DEPENDENT PROTEIN DEACYLASE SIRTUIN-5, MITOCHONDRIAL-RELATED"/>
    <property type="match status" value="1"/>
</dbReference>
<dbReference type="OrthoDB" id="394960at2"/>
<dbReference type="STRING" id="1305675.BFG57_15060"/>
<comment type="caution">
    <text evidence="6">The sequence shown here is derived from an EMBL/GenBank/DDBJ whole genome shotgun (WGS) entry which is preliminary data.</text>
</comment>
<name>A0A1E5LEU1_9BACI</name>
<evidence type="ECO:0000256" key="2">
    <source>
        <dbReference type="ARBA" id="ARBA00022679"/>
    </source>
</evidence>
<feature type="binding site" evidence="4">
    <location>
        <position position="177"/>
    </location>
    <ligand>
        <name>Zn(2+)</name>
        <dbReference type="ChEBI" id="CHEBI:29105"/>
    </ligand>
</feature>
<keyword evidence="4" id="KW-0479">Metal-binding</keyword>
<evidence type="ECO:0000256" key="1">
    <source>
        <dbReference type="ARBA" id="ARBA00012928"/>
    </source>
</evidence>
<dbReference type="PROSITE" id="PS50305">
    <property type="entry name" value="SIRTUIN"/>
    <property type="match status" value="1"/>
</dbReference>
<dbReference type="RefSeq" id="WP_069717382.1">
    <property type="nucleotide sequence ID" value="NZ_MJEH01000024.1"/>
</dbReference>
<dbReference type="AlphaFoldDB" id="A0A1E5LEU1"/>
<dbReference type="Proteomes" id="UP000095209">
    <property type="component" value="Unassembled WGS sequence"/>
</dbReference>
<keyword evidence="7" id="KW-1185">Reference proteome</keyword>
<dbReference type="GO" id="GO:0017136">
    <property type="term" value="F:histone deacetylase activity, NAD-dependent"/>
    <property type="evidence" value="ECO:0007669"/>
    <property type="project" value="TreeGrafter"/>
</dbReference>
<keyword evidence="3" id="KW-0520">NAD</keyword>
<proteinExistence type="predicted"/>
<keyword evidence="2" id="KW-0808">Transferase</keyword>